<sequence>MADCLKGGDGKGQFTNMDGTEGTVGMAAAPAPAGRRAGGTLGACTLAYIAFVSFIAIIAFILGCYSTNRVRTLSYPDALLVSDPSKPPGPGYSVFSLGTGLGYWAPETDMLFARSDHGPPGAAPRADGVLPVAHAHDRDI</sequence>
<keyword evidence="1" id="KW-1133">Transmembrane helix</keyword>
<dbReference type="AlphaFoldDB" id="A0A2J8AA34"/>
<accession>A0A2J8AA34</accession>
<reference evidence="2 3" key="1">
    <citation type="journal article" date="2017" name="Mol. Biol. Evol.">
        <title>The 4-celled Tetrabaena socialis nuclear genome reveals the essential components for genetic control of cell number at the origin of multicellularity in the volvocine lineage.</title>
        <authorList>
            <person name="Featherston J."/>
            <person name="Arakaki Y."/>
            <person name="Hanschen E.R."/>
            <person name="Ferris P.J."/>
            <person name="Michod R.E."/>
            <person name="Olson B.J.S.C."/>
            <person name="Nozaki H."/>
            <person name="Durand P.M."/>
        </authorList>
    </citation>
    <scope>NUCLEOTIDE SEQUENCE [LARGE SCALE GENOMIC DNA]</scope>
    <source>
        <strain evidence="2 3">NIES-571</strain>
    </source>
</reference>
<keyword evidence="1" id="KW-0472">Membrane</keyword>
<proteinExistence type="predicted"/>
<keyword evidence="3" id="KW-1185">Reference proteome</keyword>
<keyword evidence="1" id="KW-0812">Transmembrane</keyword>
<protein>
    <submittedName>
        <fullName evidence="2">Uncharacterized protein</fullName>
    </submittedName>
</protein>
<gene>
    <name evidence="2" type="ORF">TSOC_003963</name>
</gene>
<evidence type="ECO:0000313" key="3">
    <source>
        <dbReference type="Proteomes" id="UP000236333"/>
    </source>
</evidence>
<dbReference type="EMBL" id="PGGS01000092">
    <property type="protein sequence ID" value="PNH09380.1"/>
    <property type="molecule type" value="Genomic_DNA"/>
</dbReference>
<dbReference type="Proteomes" id="UP000236333">
    <property type="component" value="Unassembled WGS sequence"/>
</dbReference>
<evidence type="ECO:0000313" key="2">
    <source>
        <dbReference type="EMBL" id="PNH09380.1"/>
    </source>
</evidence>
<evidence type="ECO:0000256" key="1">
    <source>
        <dbReference type="SAM" id="Phobius"/>
    </source>
</evidence>
<name>A0A2J8AA34_9CHLO</name>
<dbReference type="OrthoDB" id="523959at2759"/>
<organism evidence="2 3">
    <name type="scientific">Tetrabaena socialis</name>
    <dbReference type="NCBI Taxonomy" id="47790"/>
    <lineage>
        <taxon>Eukaryota</taxon>
        <taxon>Viridiplantae</taxon>
        <taxon>Chlorophyta</taxon>
        <taxon>core chlorophytes</taxon>
        <taxon>Chlorophyceae</taxon>
        <taxon>CS clade</taxon>
        <taxon>Chlamydomonadales</taxon>
        <taxon>Tetrabaenaceae</taxon>
        <taxon>Tetrabaena</taxon>
    </lineage>
</organism>
<comment type="caution">
    <text evidence="2">The sequence shown here is derived from an EMBL/GenBank/DDBJ whole genome shotgun (WGS) entry which is preliminary data.</text>
</comment>
<feature type="transmembrane region" description="Helical" evidence="1">
    <location>
        <begin position="45"/>
        <end position="65"/>
    </location>
</feature>